<proteinExistence type="predicted"/>
<dbReference type="WBParaSite" id="JU765_v2.g12735.t2">
    <property type="protein sequence ID" value="JU765_v2.g12735.t2"/>
    <property type="gene ID" value="JU765_v2.g12735"/>
</dbReference>
<evidence type="ECO:0000313" key="2">
    <source>
        <dbReference type="WBParaSite" id="JU765_v2.g12735.t2"/>
    </source>
</evidence>
<organism evidence="1 2">
    <name type="scientific">Panagrolaimus sp. JU765</name>
    <dbReference type="NCBI Taxonomy" id="591449"/>
    <lineage>
        <taxon>Eukaryota</taxon>
        <taxon>Metazoa</taxon>
        <taxon>Ecdysozoa</taxon>
        <taxon>Nematoda</taxon>
        <taxon>Chromadorea</taxon>
        <taxon>Rhabditida</taxon>
        <taxon>Tylenchina</taxon>
        <taxon>Panagrolaimomorpha</taxon>
        <taxon>Panagrolaimoidea</taxon>
        <taxon>Panagrolaimidae</taxon>
        <taxon>Panagrolaimus</taxon>
    </lineage>
</organism>
<name>A0AC34Q3W1_9BILA</name>
<accession>A0AC34Q3W1</accession>
<dbReference type="Proteomes" id="UP000887576">
    <property type="component" value="Unplaced"/>
</dbReference>
<protein>
    <submittedName>
        <fullName evidence="2">Uncharacterized protein</fullName>
    </submittedName>
</protein>
<sequence>MFRPKYPDISNPEYLALCGVHVRKWASIIAIICLVGCVLTLPGAVLTMSYFQIPMVFVWSLIYIAILLADKYEKPTLYIPFLIVTGMSLIFGIIELIILVVVLFIPFSTVQEWFPKNLNATATDDITTTTLAPLADNVSTTMSPKDVNAATLFTAIVIFIIVVLIICMLISFYCLNVVRRARNYMIEEVVSGRVARNYATIAGVDPKRIQELHV</sequence>
<reference evidence="2" key="1">
    <citation type="submission" date="2022-11" db="UniProtKB">
        <authorList>
            <consortium name="WormBaseParasite"/>
        </authorList>
    </citation>
    <scope>IDENTIFICATION</scope>
</reference>
<evidence type="ECO:0000313" key="1">
    <source>
        <dbReference type="Proteomes" id="UP000887576"/>
    </source>
</evidence>